<dbReference type="AlphaFoldDB" id="K0SJU3"/>
<proteinExistence type="predicted"/>
<feature type="compositionally biased region" description="Low complexity" evidence="1">
    <location>
        <begin position="199"/>
        <end position="218"/>
    </location>
</feature>
<feature type="compositionally biased region" description="Basic and acidic residues" evidence="1">
    <location>
        <begin position="176"/>
        <end position="186"/>
    </location>
</feature>
<keyword evidence="3" id="KW-1185">Reference proteome</keyword>
<organism evidence="2 3">
    <name type="scientific">Thalassiosira oceanica</name>
    <name type="common">Marine diatom</name>
    <dbReference type="NCBI Taxonomy" id="159749"/>
    <lineage>
        <taxon>Eukaryota</taxon>
        <taxon>Sar</taxon>
        <taxon>Stramenopiles</taxon>
        <taxon>Ochrophyta</taxon>
        <taxon>Bacillariophyta</taxon>
        <taxon>Coscinodiscophyceae</taxon>
        <taxon>Thalassiosirophycidae</taxon>
        <taxon>Thalassiosirales</taxon>
        <taxon>Thalassiosiraceae</taxon>
        <taxon>Thalassiosira</taxon>
    </lineage>
</organism>
<feature type="region of interest" description="Disordered" evidence="1">
    <location>
        <begin position="158"/>
        <end position="242"/>
    </location>
</feature>
<name>K0SJU3_THAOC</name>
<evidence type="ECO:0000256" key="1">
    <source>
        <dbReference type="SAM" id="MobiDB-lite"/>
    </source>
</evidence>
<evidence type="ECO:0000313" key="2">
    <source>
        <dbReference type="EMBL" id="EJK66568.1"/>
    </source>
</evidence>
<dbReference type="EMBL" id="AGNL01014742">
    <property type="protein sequence ID" value="EJK66568.1"/>
    <property type="molecule type" value="Genomic_DNA"/>
</dbReference>
<dbReference type="Proteomes" id="UP000266841">
    <property type="component" value="Unassembled WGS sequence"/>
</dbReference>
<gene>
    <name evidence="2" type="ORF">THAOC_12508</name>
</gene>
<accession>K0SJU3</accession>
<feature type="compositionally biased region" description="Basic and acidic residues" evidence="1">
    <location>
        <begin position="229"/>
        <end position="242"/>
    </location>
</feature>
<protein>
    <submittedName>
        <fullName evidence="2">Uncharacterized protein</fullName>
    </submittedName>
</protein>
<reference evidence="2 3" key="1">
    <citation type="journal article" date="2012" name="Genome Biol.">
        <title>Genome and low-iron response of an oceanic diatom adapted to chronic iron limitation.</title>
        <authorList>
            <person name="Lommer M."/>
            <person name="Specht M."/>
            <person name="Roy A.S."/>
            <person name="Kraemer L."/>
            <person name="Andreson R."/>
            <person name="Gutowska M.A."/>
            <person name="Wolf J."/>
            <person name="Bergner S.V."/>
            <person name="Schilhabel M.B."/>
            <person name="Klostermeier U.C."/>
            <person name="Beiko R.G."/>
            <person name="Rosenstiel P."/>
            <person name="Hippler M."/>
            <person name="Laroche J."/>
        </authorList>
    </citation>
    <scope>NUCLEOTIDE SEQUENCE [LARGE SCALE GENOMIC DNA]</scope>
    <source>
        <strain evidence="2 3">CCMP1005</strain>
    </source>
</reference>
<evidence type="ECO:0000313" key="3">
    <source>
        <dbReference type="Proteomes" id="UP000266841"/>
    </source>
</evidence>
<comment type="caution">
    <text evidence="2">The sequence shown here is derived from an EMBL/GenBank/DDBJ whole genome shotgun (WGS) entry which is preliminary data.</text>
</comment>
<sequence>MAVESSPSYFMPQDRIVLFMAVMPSPRRPRESRAFPTSEPTIYLMTDDVRWPAEETNRPTIFRHRISATRWRTKDPKAWAQTAGIRGFEPTNSRPVSHEPGRFPEAGVMYSCRYELYRLQRGPHQETSITPKDVLPLEGSDAIISRLDHLDPAVTPRGLRVHLVRTSPESPGSRGAGEHGQKRDDAASVSRLSYQSQRSMSDAAAALAGSADAESSAARDLQQQLMESGHQRPEDDRTPLPRDDASMLAMVQKRVHKGDAEAIYFLGCKYNH</sequence>
<feature type="non-terminal residue" evidence="2">
    <location>
        <position position="272"/>
    </location>
</feature>